<dbReference type="EMBL" id="JBHUDD010000043">
    <property type="protein sequence ID" value="MFD1509079.1"/>
    <property type="molecule type" value="Genomic_DNA"/>
</dbReference>
<protein>
    <submittedName>
        <fullName evidence="1">DUF1826 domain-containing protein</fullName>
    </submittedName>
</protein>
<dbReference type="Proteomes" id="UP001597186">
    <property type="component" value="Unassembled WGS sequence"/>
</dbReference>
<accession>A0ABW4EFZ6</accession>
<dbReference type="InterPro" id="IPR014955">
    <property type="entry name" value="DUF1826"/>
</dbReference>
<sequence length="211" mass="23009">MSVAEVARTPMLPGLAVTDTPEGLSLIRRADAAAAIWTRAPLPAFQRWLDDLPSDQLPRGRVILRPHAVPDMLTALCEQVGTPPGPHRQRLIEDIVALSDIFATTMGAQVLQLRLDVVGTDACRKFHVDMLRARLICTYRGPGTQYGLARQGNDPAQIHDLPTGSAMVMRGRLWPPQPDTGFVHRSPPIAGTGQVRLVLVLDPVDDPDDQP</sequence>
<keyword evidence="2" id="KW-1185">Reference proteome</keyword>
<proteinExistence type="predicted"/>
<dbReference type="Pfam" id="PF08856">
    <property type="entry name" value="DUF1826"/>
    <property type="match status" value="1"/>
</dbReference>
<comment type="caution">
    <text evidence="1">The sequence shown here is derived from an EMBL/GenBank/DDBJ whole genome shotgun (WGS) entry which is preliminary data.</text>
</comment>
<organism evidence="1 2">
    <name type="scientific">Lacimonas salitolerans</name>
    <dbReference type="NCBI Taxonomy" id="1323750"/>
    <lineage>
        <taxon>Bacteria</taxon>
        <taxon>Pseudomonadati</taxon>
        <taxon>Pseudomonadota</taxon>
        <taxon>Alphaproteobacteria</taxon>
        <taxon>Rhodobacterales</taxon>
        <taxon>Paracoccaceae</taxon>
        <taxon>Lacimonas</taxon>
    </lineage>
</organism>
<reference evidence="2" key="1">
    <citation type="journal article" date="2019" name="Int. J. Syst. Evol. Microbiol.">
        <title>The Global Catalogue of Microorganisms (GCM) 10K type strain sequencing project: providing services to taxonomists for standard genome sequencing and annotation.</title>
        <authorList>
            <consortium name="The Broad Institute Genomics Platform"/>
            <consortium name="The Broad Institute Genome Sequencing Center for Infectious Disease"/>
            <person name="Wu L."/>
            <person name="Ma J."/>
        </authorList>
    </citation>
    <scope>NUCLEOTIDE SEQUENCE [LARGE SCALE GENOMIC DNA]</scope>
    <source>
        <strain evidence="2">CGMCC 1.12477</strain>
    </source>
</reference>
<name>A0ABW4EFZ6_9RHOB</name>
<evidence type="ECO:0000313" key="2">
    <source>
        <dbReference type="Proteomes" id="UP001597186"/>
    </source>
</evidence>
<evidence type="ECO:0000313" key="1">
    <source>
        <dbReference type="EMBL" id="MFD1509079.1"/>
    </source>
</evidence>
<dbReference type="RefSeq" id="WP_379914281.1">
    <property type="nucleotide sequence ID" value="NZ_JBHUDD010000043.1"/>
</dbReference>
<gene>
    <name evidence="1" type="ORF">ACFTOW_06660</name>
</gene>